<dbReference type="Pfam" id="PF13609">
    <property type="entry name" value="Porin_4"/>
    <property type="match status" value="1"/>
</dbReference>
<feature type="domain" description="Porin" evidence="12">
    <location>
        <begin position="10"/>
        <end position="349"/>
    </location>
</feature>
<dbReference type="CDD" id="cd00342">
    <property type="entry name" value="gram_neg_porins"/>
    <property type="match status" value="1"/>
</dbReference>
<keyword evidence="8" id="KW-0626">Porin</keyword>
<keyword evidence="9" id="KW-0472">Membrane</keyword>
<reference evidence="13 14" key="1">
    <citation type="journal article" date="2024" name="Chem. Sci.">
        <title>Discovery of megapolipeptins by genome mining of a Burkholderiales bacteria collection.</title>
        <authorList>
            <person name="Paulo B.S."/>
            <person name="Recchia M.J.J."/>
            <person name="Lee S."/>
            <person name="Fergusson C.H."/>
            <person name="Romanowski S.B."/>
            <person name="Hernandez A."/>
            <person name="Krull N."/>
            <person name="Liu D.Y."/>
            <person name="Cavanagh H."/>
            <person name="Bos A."/>
            <person name="Gray C.A."/>
            <person name="Murphy B.T."/>
            <person name="Linington R.G."/>
            <person name="Eustaquio A.S."/>
        </authorList>
    </citation>
    <scope>NUCLEOTIDE SEQUENCE [LARGE SCALE GENOMIC DNA]</scope>
    <source>
        <strain evidence="13 14">RL16-012-BIC-B</strain>
    </source>
</reference>
<gene>
    <name evidence="13" type="ORF">PQR66_10915</name>
</gene>
<evidence type="ECO:0000259" key="12">
    <source>
        <dbReference type="Pfam" id="PF13609"/>
    </source>
</evidence>
<feature type="chain" id="PRO_5047267948" evidence="11">
    <location>
        <begin position="21"/>
        <end position="382"/>
    </location>
</feature>
<evidence type="ECO:0000256" key="4">
    <source>
        <dbReference type="ARBA" id="ARBA00022452"/>
    </source>
</evidence>
<keyword evidence="5" id="KW-0812">Transmembrane</keyword>
<keyword evidence="14" id="KW-1185">Reference proteome</keyword>
<comment type="subunit">
    <text evidence="2">Homotrimer.</text>
</comment>
<evidence type="ECO:0000256" key="3">
    <source>
        <dbReference type="ARBA" id="ARBA00022448"/>
    </source>
</evidence>
<evidence type="ECO:0000256" key="5">
    <source>
        <dbReference type="ARBA" id="ARBA00022692"/>
    </source>
</evidence>
<evidence type="ECO:0000313" key="14">
    <source>
        <dbReference type="Proteomes" id="UP001629249"/>
    </source>
</evidence>
<comment type="subcellular location">
    <subcellularLocation>
        <location evidence="1">Cell outer membrane</location>
        <topology evidence="1">Multi-pass membrane protein</topology>
    </subcellularLocation>
</comment>
<evidence type="ECO:0000256" key="2">
    <source>
        <dbReference type="ARBA" id="ARBA00011233"/>
    </source>
</evidence>
<keyword evidence="7" id="KW-0406">Ion transport</keyword>
<dbReference type="EMBL" id="JAQQFN010000007">
    <property type="protein sequence ID" value="MFL9883538.1"/>
    <property type="molecule type" value="Genomic_DNA"/>
</dbReference>
<keyword evidence="10" id="KW-0998">Cell outer membrane</keyword>
<dbReference type="InterPro" id="IPR023614">
    <property type="entry name" value="Porin_dom_sf"/>
</dbReference>
<evidence type="ECO:0000256" key="7">
    <source>
        <dbReference type="ARBA" id="ARBA00023065"/>
    </source>
</evidence>
<evidence type="ECO:0000313" key="13">
    <source>
        <dbReference type="EMBL" id="MFL9883538.1"/>
    </source>
</evidence>
<accession>A0ABW8ZL04</accession>
<keyword evidence="6 11" id="KW-0732">Signal</keyword>
<sequence length="382" mass="40354">MKRHALLGCVLSAVALGAHASDDTSITLFGIIDQGIVYTPNQGGSRAVQMVSGTTAPTKWGLRGTEDLGGGNKALFMLSTTFSANNGTSWPSGRMFGDYAWLGLANDRLGTLKLGRQSDSMIAYLGDFSAVGSWGGTFFAHPFDNDNLWDSFLLNNAVRYESISVAGFDVGATYAFSNKAGSSSGTGSGFADNRVWEAAARYRAGPFSAALVYEQLDHPGDDGAGTLGAVDAADANFSSNGQRIYGIGIGYAFQRAELHANITRTTLSEPTSEYQSPGFDGASSMSFDNVEINAVYHLTPTFSVEGAYTYTAAKVNGSAPHWNQLGLVAEYALSHRTSVYAQGVYQRVTGDGSPFAHAQINTLSPASGDVQSVVGIGLRHFF</sequence>
<evidence type="ECO:0000256" key="10">
    <source>
        <dbReference type="ARBA" id="ARBA00023237"/>
    </source>
</evidence>
<keyword evidence="3" id="KW-0813">Transport</keyword>
<evidence type="ECO:0000256" key="6">
    <source>
        <dbReference type="ARBA" id="ARBA00022729"/>
    </source>
</evidence>
<feature type="signal peptide" evidence="11">
    <location>
        <begin position="1"/>
        <end position="20"/>
    </location>
</feature>
<dbReference type="Proteomes" id="UP001629249">
    <property type="component" value="Unassembled WGS sequence"/>
</dbReference>
<dbReference type="PANTHER" id="PTHR34501:SF9">
    <property type="entry name" value="MAJOR OUTER MEMBRANE PROTEIN P.IA"/>
    <property type="match status" value="1"/>
</dbReference>
<evidence type="ECO:0000256" key="9">
    <source>
        <dbReference type="ARBA" id="ARBA00023136"/>
    </source>
</evidence>
<dbReference type="SUPFAM" id="SSF56935">
    <property type="entry name" value="Porins"/>
    <property type="match status" value="1"/>
</dbReference>
<dbReference type="RefSeq" id="WP_408334493.1">
    <property type="nucleotide sequence ID" value="NZ_JAQQFH010000044.1"/>
</dbReference>
<protein>
    <submittedName>
        <fullName evidence="13">Porin</fullName>
    </submittedName>
</protein>
<dbReference type="InterPro" id="IPR033900">
    <property type="entry name" value="Gram_neg_porin_domain"/>
</dbReference>
<evidence type="ECO:0000256" key="11">
    <source>
        <dbReference type="SAM" id="SignalP"/>
    </source>
</evidence>
<proteinExistence type="predicted"/>
<dbReference type="InterPro" id="IPR002299">
    <property type="entry name" value="Porin_Neis"/>
</dbReference>
<dbReference type="PRINTS" id="PR00184">
    <property type="entry name" value="NEISSPPORIN"/>
</dbReference>
<organism evidence="13 14">
    <name type="scientific">Paraburkholderia agricolaris</name>
    <dbReference type="NCBI Taxonomy" id="2152888"/>
    <lineage>
        <taxon>Bacteria</taxon>
        <taxon>Pseudomonadati</taxon>
        <taxon>Pseudomonadota</taxon>
        <taxon>Betaproteobacteria</taxon>
        <taxon>Burkholderiales</taxon>
        <taxon>Burkholderiaceae</taxon>
        <taxon>Paraburkholderia</taxon>
    </lineage>
</organism>
<keyword evidence="4" id="KW-1134">Transmembrane beta strand</keyword>
<dbReference type="InterPro" id="IPR050298">
    <property type="entry name" value="Gram-neg_bact_OMP"/>
</dbReference>
<evidence type="ECO:0000256" key="8">
    <source>
        <dbReference type="ARBA" id="ARBA00023114"/>
    </source>
</evidence>
<dbReference type="Gene3D" id="2.40.160.10">
    <property type="entry name" value="Porin"/>
    <property type="match status" value="1"/>
</dbReference>
<evidence type="ECO:0000256" key="1">
    <source>
        <dbReference type="ARBA" id="ARBA00004571"/>
    </source>
</evidence>
<dbReference type="PANTHER" id="PTHR34501">
    <property type="entry name" value="PROTEIN YDDL-RELATED"/>
    <property type="match status" value="1"/>
</dbReference>
<name>A0ABW8ZL04_9BURK</name>
<comment type="caution">
    <text evidence="13">The sequence shown here is derived from an EMBL/GenBank/DDBJ whole genome shotgun (WGS) entry which is preliminary data.</text>
</comment>